<feature type="non-terminal residue" evidence="1">
    <location>
        <position position="80"/>
    </location>
</feature>
<organism evidence="1">
    <name type="scientific">Arion vulgaris</name>
    <dbReference type="NCBI Taxonomy" id="1028688"/>
    <lineage>
        <taxon>Eukaryota</taxon>
        <taxon>Metazoa</taxon>
        <taxon>Spiralia</taxon>
        <taxon>Lophotrochozoa</taxon>
        <taxon>Mollusca</taxon>
        <taxon>Gastropoda</taxon>
        <taxon>Heterobranchia</taxon>
        <taxon>Euthyneura</taxon>
        <taxon>Panpulmonata</taxon>
        <taxon>Eupulmonata</taxon>
        <taxon>Stylommatophora</taxon>
        <taxon>Helicina</taxon>
        <taxon>Arionoidea</taxon>
        <taxon>Arionidae</taxon>
        <taxon>Arion</taxon>
    </lineage>
</organism>
<dbReference type="AlphaFoldDB" id="A0A0B7C5T8"/>
<feature type="non-terminal residue" evidence="1">
    <location>
        <position position="1"/>
    </location>
</feature>
<reference evidence="1" key="1">
    <citation type="submission" date="2014-12" db="EMBL/GenBank/DDBJ databases">
        <title>Insight into the proteome of Arion vulgaris.</title>
        <authorList>
            <person name="Aradska J."/>
            <person name="Bulat T."/>
            <person name="Smidak R."/>
            <person name="Sarate P."/>
            <person name="Gangsoo J."/>
            <person name="Sialana F."/>
            <person name="Bilban M."/>
            <person name="Lubec G."/>
        </authorList>
    </citation>
    <scope>NUCLEOTIDE SEQUENCE</scope>
    <source>
        <tissue evidence="1">Skin</tissue>
    </source>
</reference>
<name>A0A0B7C5T8_9EUPU</name>
<accession>A0A0B7C5T8</accession>
<gene>
    <name evidence="1" type="primary">ORF222299</name>
</gene>
<sequence>QLTAQTSSKSVKTTLSNSKDSPVCEIVVAQTVTTNLKCSTSESAQNIKHNGNIASTQTTSSQAGNKAISKINAIPGASVV</sequence>
<protein>
    <submittedName>
        <fullName evidence="1">Uncharacterized protein</fullName>
    </submittedName>
</protein>
<proteinExistence type="predicted"/>
<dbReference type="EMBL" id="HACG01052989">
    <property type="protein sequence ID" value="CEK99860.1"/>
    <property type="molecule type" value="Transcribed_RNA"/>
</dbReference>
<evidence type="ECO:0000313" key="1">
    <source>
        <dbReference type="EMBL" id="CEK99860.1"/>
    </source>
</evidence>